<dbReference type="EMBL" id="ADJX01000001">
    <property type="protein sequence ID" value="OSL50843.1"/>
    <property type="molecule type" value="Genomic_DNA"/>
</dbReference>
<dbReference type="Proteomes" id="UP000243401">
    <property type="component" value="Unassembled WGS sequence"/>
</dbReference>
<sequence length="34" mass="4161">MADRIDNKSVKFDQLQQFLYFFIISKIRANMYSE</sequence>
<accession>A0AAJ3U1W9</accession>
<dbReference type="AlphaFoldDB" id="A0AAJ3U1W9"/>
<comment type="caution">
    <text evidence="1">The sequence shown here is derived from an EMBL/GenBank/DDBJ whole genome shotgun (WGS) entry which is preliminary data.</text>
</comment>
<protein>
    <submittedName>
        <fullName evidence="1">Uncharacterized protein</fullName>
    </submittedName>
</protein>
<reference evidence="1 2" key="1">
    <citation type="submission" date="2010-04" db="EMBL/GenBank/DDBJ databases">
        <title>The Genome Sequence of Escherichia coli H605.</title>
        <authorList>
            <consortium name="The Broad Institute Genome Sequencing Platform"/>
            <consortium name="The Broad Institute Genome Sequencing Center for Infectious Disease"/>
            <person name="Feldgarden M."/>
            <person name="Gordon D.M."/>
            <person name="Johnson J.R."/>
            <person name="Johnston B.D."/>
            <person name="Young S."/>
            <person name="Zeng Q."/>
            <person name="Koehrsen M."/>
            <person name="Alvarado L."/>
            <person name="Berlin A.M."/>
            <person name="Borenstein D."/>
            <person name="Chapman S.B."/>
            <person name="Chen Z."/>
            <person name="Engels R."/>
            <person name="Freedman E."/>
            <person name="Gellesch M."/>
            <person name="Goldberg J."/>
            <person name="Griggs A."/>
            <person name="Gujja S."/>
            <person name="Heilman E.R."/>
            <person name="Heiman D.I."/>
            <person name="Hepburn T.A."/>
            <person name="Howarth C."/>
            <person name="Jen D."/>
            <person name="Larson L."/>
            <person name="Mehta T."/>
            <person name="Park D."/>
            <person name="Pearson M."/>
            <person name="Richards J."/>
            <person name="Roberts A."/>
            <person name="Saif S."/>
            <person name="Shea T.D."/>
            <person name="Shenoy N."/>
            <person name="Sisk P."/>
            <person name="Stolte C."/>
            <person name="Sykes S.N."/>
            <person name="Walk T."/>
            <person name="White J."/>
            <person name="Yandava C."/>
            <person name="Haas B."/>
            <person name="Henn M.R."/>
            <person name="Nusbaum C."/>
            <person name="Birren B."/>
        </authorList>
    </citation>
    <scope>NUCLEOTIDE SEQUENCE [LARGE SCALE GENOMIC DNA]</scope>
    <source>
        <strain evidence="1 2">H605</strain>
    </source>
</reference>
<organism evidence="1 2">
    <name type="scientific">Escherichia coli H605</name>
    <dbReference type="NCBI Taxonomy" id="656410"/>
    <lineage>
        <taxon>Bacteria</taxon>
        <taxon>Pseudomonadati</taxon>
        <taxon>Pseudomonadota</taxon>
        <taxon>Gammaproteobacteria</taxon>
        <taxon>Enterobacterales</taxon>
        <taxon>Enterobacteriaceae</taxon>
        <taxon>Escherichia</taxon>
    </lineage>
</organism>
<evidence type="ECO:0000313" key="1">
    <source>
        <dbReference type="EMBL" id="OSL50843.1"/>
    </source>
</evidence>
<evidence type="ECO:0000313" key="2">
    <source>
        <dbReference type="Proteomes" id="UP000243401"/>
    </source>
</evidence>
<gene>
    <name evidence="1" type="ORF">EATG_03370</name>
</gene>
<proteinExistence type="predicted"/>
<name>A0AAJ3U1W9_ECOLX</name>